<reference evidence="14 15" key="1">
    <citation type="submission" date="2023-03" db="EMBL/GenBank/DDBJ databases">
        <title>High-quality genome of Scylla paramamosain provides insights in environmental adaptation.</title>
        <authorList>
            <person name="Zhang L."/>
        </authorList>
    </citation>
    <scope>NUCLEOTIDE SEQUENCE [LARGE SCALE GENOMIC DNA]</scope>
    <source>
        <strain evidence="14">LZ_2023a</strain>
        <tissue evidence="14">Muscle</tissue>
    </source>
</reference>
<dbReference type="InterPro" id="IPR050719">
    <property type="entry name" value="Cortactin-Actin_Reg"/>
</dbReference>
<evidence type="ECO:0000256" key="9">
    <source>
        <dbReference type="ARBA" id="ARBA00044767"/>
    </source>
</evidence>
<evidence type="ECO:0000256" key="3">
    <source>
        <dbReference type="ARBA" id="ARBA00017042"/>
    </source>
</evidence>
<keyword evidence="10" id="KW-0040">ANK repeat</keyword>
<feature type="compositionally biased region" description="Pro residues" evidence="12">
    <location>
        <begin position="1014"/>
        <end position="1023"/>
    </location>
</feature>
<keyword evidence="7" id="KW-0966">Cell projection</keyword>
<feature type="region of interest" description="Disordered" evidence="12">
    <location>
        <begin position="533"/>
        <end position="554"/>
    </location>
</feature>
<keyword evidence="6 11" id="KW-0175">Coiled coil</keyword>
<dbReference type="InterPro" id="IPR002110">
    <property type="entry name" value="Ankyrin_rpt"/>
</dbReference>
<evidence type="ECO:0000256" key="12">
    <source>
        <dbReference type="SAM" id="MobiDB-lite"/>
    </source>
</evidence>
<feature type="region of interest" description="Disordered" evidence="12">
    <location>
        <begin position="391"/>
        <end position="432"/>
    </location>
</feature>
<feature type="compositionally biased region" description="Polar residues" evidence="12">
    <location>
        <begin position="49"/>
        <end position="60"/>
    </location>
</feature>
<feature type="domain" description="Cortactin-binding protein-2 N-terminal" evidence="13">
    <location>
        <begin position="80"/>
        <end position="273"/>
    </location>
</feature>
<keyword evidence="4" id="KW-0488">Methylation</keyword>
<feature type="compositionally biased region" description="Gly residues" evidence="12">
    <location>
        <begin position="537"/>
        <end position="554"/>
    </location>
</feature>
<keyword evidence="15" id="KW-1185">Reference proteome</keyword>
<evidence type="ECO:0000313" key="15">
    <source>
        <dbReference type="Proteomes" id="UP001487740"/>
    </source>
</evidence>
<feature type="coiled-coil region" evidence="11">
    <location>
        <begin position="151"/>
        <end position="203"/>
    </location>
</feature>
<evidence type="ECO:0000256" key="7">
    <source>
        <dbReference type="ARBA" id="ARBA00023273"/>
    </source>
</evidence>
<feature type="region of interest" description="Disordered" evidence="12">
    <location>
        <begin position="1302"/>
        <end position="1339"/>
    </location>
</feature>
<feature type="region of interest" description="Disordered" evidence="12">
    <location>
        <begin position="951"/>
        <end position="1025"/>
    </location>
</feature>
<sequence length="1752" mass="183791">MASSGPQHPDTHHSEAPPDCSPAASTTPASSTTTSASPPTVTMAGATAASPQKTPHQQGQPFEPLDKASSQTVKLNPKLELSLNDLLRLLSYMEGELQSRDVVIATLKTERVKNLLQYGRVGLSDPFLALQRDSIGGSVVRGGGVNEAELRALEETQLAQLEHLIAQQRKAHQRMRHVLREAEKRHSRVVAELEEERRKHEHDTAQGDDVTYALEKDRTRLKQPELRILKELEAEKAAKKKVEKELRKVQETLEEERGRQKQIILMLVEERKRLALQYVEERKRSEDLAQILSEEKGRIDSMAEGLEEESKKSLQMEAELEKQLADFDTERQQMRGQLTKKEERISELEALLEKQQREVDHYKKQLQEAHNVAMFQQTLSVSPPRIGIATRPAPPQLPAKPATLTQPQPRMSGALTPPKITPRVRASSPGLDEVTGVPLSLGLSVAPHHVSSGPGSTNPPHSVPPGVAAMSSVTKAVQLTATVNSVPVAGPTTGIARGVQPGVGLRPVMYSVSTSEVTRTVTTAAKSYSVSENEAGWTGGSEGEGPGSLAGGVPGAVERGVVRVTGPAGEARSQAQVVQVTPRVNVSASPGTKVITTTHGGKVTFHVTTNAPTTTAASAPPASNGQQQQTQQQTPQQPSLSQTATMIKKPPPPTRSTQPGGPPPPVPLNKPTAAPPVPPNKPAVPPKKDLVTRVGAGGQGVAVEPGTPISVEVKPQKVGPQTVKFGITISKTATSGSSSGGQSVGSGGGGGQAVVGVGSGGSGGGSETPVAPSVEGGAVSPRRDAAQVGGGGPPVHATACVDSLSPELEHFHQLLISMAGSSDVAVPAISNLVPPSNPSSTPNTHVCSSPSQSSCTSLPSVPPCGPSSPLPPSLSPPLHHSASLSTDHEGLASASSSTVPLTLPPPLPAFSLLTSPSSVAAASVTLAHSPPHSTLYSSSLVSPASRLTESPHLINTPQCTPKILSSSPSSSSSPPSPSISTSTLYYQHCSPSSTTTTITTTSTTTTTTLSPSGSLPPPPPPLPLGDCPIILTPVEGEDLEPPHSPLDVSTPLTMDGMTALHLAAQGNNWQSVAVLVRCGGSVSAEDDEGRTPAFLALLYACTPAAAALLAFPQSLEHTTKDGCNYLHAAIKSGEVECVEVLLQHILATEDGLHLLHWLAGGPDHQGTTPLALAVASPTADLLAAMGHAGLDIPALLSHDPSLLKLASSACLALLSSSSQSESTCSVWLEGLDLDRVINGDGSCTHEQEDEFESGTSSSSSKHHGERWPIGAVRVTTTTLWAVLEEALTSLALHHLETLTRNHSPGGISMGGSGRHSSGGSSSSSMSRGERRRSDPLQEMEVNSAHLGITKAAISHFSIGHHKWTRGEYGLVSGPFDLLANNGSQDICIHFRPLEAAAYSLLVPVPVLKNYLRLMEQSQCVVVYGPRDSGKCSLVRCLAHLKGTGSGVGVTRIDLARGRAAGLETVRGVAESGGSLVLEHVSREAWPAVWAMVQGVSGGTVLVTMDAWRRPGGGQLEGGVLWVQLRHDREPLISTLSRSLIRLLASQHAGVLPSPTSHTQHTVEWVTAASSRLAATLMTLGFSSALHGPHLFSQALRGAASPGDILREVKHVWNSVISPEIRTEVVSVWRRSSVGGEVDEARVTSMALYVVIQRSLAPGLPLPPPQAHNFLASLDGGLGRSAFRSIKSSVSSARPKDLPLDVIGSPLWTGSSQQITEISQQTSPPVGLSSPTSPEWDEANLTKILGLSPMGYT</sequence>
<feature type="compositionally biased region" description="Low complexity" evidence="12">
    <location>
        <begin position="876"/>
        <end position="898"/>
    </location>
</feature>
<dbReference type="PROSITE" id="PS50088">
    <property type="entry name" value="ANK_REPEAT"/>
    <property type="match status" value="1"/>
</dbReference>
<proteinExistence type="predicted"/>
<keyword evidence="5" id="KW-0770">Synapse</keyword>
<evidence type="ECO:0000256" key="11">
    <source>
        <dbReference type="SAM" id="Coils"/>
    </source>
</evidence>
<dbReference type="GO" id="GO:0043197">
    <property type="term" value="C:dendritic spine"/>
    <property type="evidence" value="ECO:0007669"/>
    <property type="project" value="UniProtKB-SubCell"/>
</dbReference>
<feature type="coiled-coil region" evidence="11">
    <location>
        <begin position="303"/>
        <end position="372"/>
    </location>
</feature>
<evidence type="ECO:0000256" key="10">
    <source>
        <dbReference type="PROSITE-ProRule" id="PRU00023"/>
    </source>
</evidence>
<name>A0AAW0TGE9_SCYPA</name>
<comment type="subunit">
    <text evidence="9">Interacts with CTTN/cortactin SH3 domain. Interacts with STRN, STRN4/zinedin and MOB4/phocein; this interactions mediate the association with the STRIPAK core complex and may regulate dendritic spine distribution of the STRIPAK complex in hippocampal neurons. Activation of glutamate receptors weakens the interaction with STRN and STRN4.</text>
</comment>
<comment type="caution">
    <text evidence="14">The sequence shown here is derived from an EMBL/GenBank/DDBJ whole genome shotgun (WGS) entry which is preliminary data.</text>
</comment>
<feature type="region of interest" description="Disordered" evidence="12">
    <location>
        <begin position="1239"/>
        <end position="1265"/>
    </location>
</feature>
<feature type="compositionally biased region" description="Low complexity" evidence="12">
    <location>
        <begin position="1314"/>
        <end position="1326"/>
    </location>
</feature>
<feature type="compositionally biased region" description="Pro residues" evidence="12">
    <location>
        <begin position="860"/>
        <end position="875"/>
    </location>
</feature>
<feature type="region of interest" description="Disordered" evidence="12">
    <location>
        <begin position="1"/>
        <end position="71"/>
    </location>
</feature>
<dbReference type="SMART" id="SM00248">
    <property type="entry name" value="ANK"/>
    <property type="match status" value="3"/>
</dbReference>
<dbReference type="InterPro" id="IPR036770">
    <property type="entry name" value="Ankyrin_rpt-contain_sf"/>
</dbReference>
<comment type="subcellular location">
    <subcellularLocation>
        <location evidence="2">Cell projection</location>
        <location evidence="2">Dendritic spine</location>
    </subcellularLocation>
    <subcellularLocation>
        <location evidence="1">Cytoplasm</location>
        <location evidence="1">Cell cortex</location>
    </subcellularLocation>
</comment>
<evidence type="ECO:0000256" key="2">
    <source>
        <dbReference type="ARBA" id="ARBA00004552"/>
    </source>
</evidence>
<evidence type="ECO:0000259" key="13">
    <source>
        <dbReference type="Pfam" id="PF09727"/>
    </source>
</evidence>
<evidence type="ECO:0000256" key="8">
    <source>
        <dbReference type="ARBA" id="ARBA00044742"/>
    </source>
</evidence>
<feature type="compositionally biased region" description="Pro residues" evidence="12">
    <location>
        <begin position="649"/>
        <end position="685"/>
    </location>
</feature>
<evidence type="ECO:0000256" key="6">
    <source>
        <dbReference type="ARBA" id="ARBA00023054"/>
    </source>
</evidence>
<feature type="compositionally biased region" description="Low complexity" evidence="12">
    <location>
        <begin position="612"/>
        <end position="638"/>
    </location>
</feature>
<dbReference type="PANTHER" id="PTHR23166:SF5">
    <property type="entry name" value="CTTNBP2 N-TERMINAL-LIKE PROTEIN"/>
    <property type="match status" value="1"/>
</dbReference>
<feature type="region of interest" description="Disordered" evidence="12">
    <location>
        <begin position="1715"/>
        <end position="1734"/>
    </location>
</feature>
<feature type="compositionally biased region" description="Gly residues" evidence="12">
    <location>
        <begin position="738"/>
        <end position="766"/>
    </location>
</feature>
<dbReference type="Pfam" id="PF00023">
    <property type="entry name" value="Ank"/>
    <property type="match status" value="1"/>
</dbReference>
<protein>
    <recommendedName>
        <fullName evidence="3">Cortactin-binding protein 2</fullName>
    </recommendedName>
</protein>
<feature type="region of interest" description="Disordered" evidence="12">
    <location>
        <begin position="835"/>
        <end position="898"/>
    </location>
</feature>
<organism evidence="14 15">
    <name type="scientific">Scylla paramamosain</name>
    <name type="common">Mud crab</name>
    <dbReference type="NCBI Taxonomy" id="85552"/>
    <lineage>
        <taxon>Eukaryota</taxon>
        <taxon>Metazoa</taxon>
        <taxon>Ecdysozoa</taxon>
        <taxon>Arthropoda</taxon>
        <taxon>Crustacea</taxon>
        <taxon>Multicrustacea</taxon>
        <taxon>Malacostraca</taxon>
        <taxon>Eumalacostraca</taxon>
        <taxon>Eucarida</taxon>
        <taxon>Decapoda</taxon>
        <taxon>Pleocyemata</taxon>
        <taxon>Brachyura</taxon>
        <taxon>Eubrachyura</taxon>
        <taxon>Portunoidea</taxon>
        <taxon>Portunidae</taxon>
        <taxon>Portuninae</taxon>
        <taxon>Scylla</taxon>
    </lineage>
</organism>
<comment type="function">
    <text evidence="8">Regulates the dendritic spine distribution of CTTN/cortactin in hippocampal neurons, and thus controls dendritic spinogenesis and dendritic spine maintenance. Associates with the striatin-interacting phosphatase and kinase (STRIPAK) core complex to regulate dendritic spine distribution of the STRIPAK complex in hippocampal neurons.</text>
</comment>
<evidence type="ECO:0000313" key="14">
    <source>
        <dbReference type="EMBL" id="KAK8386525.1"/>
    </source>
</evidence>
<evidence type="ECO:0000256" key="4">
    <source>
        <dbReference type="ARBA" id="ARBA00022481"/>
    </source>
</evidence>
<dbReference type="SUPFAM" id="SSF48403">
    <property type="entry name" value="Ankyrin repeat"/>
    <property type="match status" value="1"/>
</dbReference>
<dbReference type="Pfam" id="PF09727">
    <property type="entry name" value="CortBP2"/>
    <property type="match status" value="1"/>
</dbReference>
<dbReference type="GO" id="GO:0005938">
    <property type="term" value="C:cell cortex"/>
    <property type="evidence" value="ECO:0007669"/>
    <property type="project" value="UniProtKB-SubCell"/>
</dbReference>
<dbReference type="InterPro" id="IPR019131">
    <property type="entry name" value="Cortactin-binding_p2_N"/>
</dbReference>
<dbReference type="EMBL" id="JARAKH010000031">
    <property type="protein sequence ID" value="KAK8386525.1"/>
    <property type="molecule type" value="Genomic_DNA"/>
</dbReference>
<dbReference type="Proteomes" id="UP001487740">
    <property type="component" value="Unassembled WGS sequence"/>
</dbReference>
<accession>A0AAW0TGE9</accession>
<dbReference type="PROSITE" id="PS50297">
    <property type="entry name" value="ANK_REP_REGION"/>
    <property type="match status" value="1"/>
</dbReference>
<feature type="repeat" description="ANK" evidence="10">
    <location>
        <begin position="1055"/>
        <end position="1087"/>
    </location>
</feature>
<feature type="compositionally biased region" description="Low complexity" evidence="12">
    <location>
        <begin position="838"/>
        <end position="859"/>
    </location>
</feature>
<evidence type="ECO:0000256" key="5">
    <source>
        <dbReference type="ARBA" id="ARBA00023018"/>
    </source>
</evidence>
<gene>
    <name evidence="14" type="ORF">O3P69_010868</name>
</gene>
<feature type="compositionally biased region" description="Low complexity" evidence="12">
    <location>
        <begin position="963"/>
        <end position="1013"/>
    </location>
</feature>
<dbReference type="Gene3D" id="1.25.40.20">
    <property type="entry name" value="Ankyrin repeat-containing domain"/>
    <property type="match status" value="1"/>
</dbReference>
<evidence type="ECO:0000256" key="1">
    <source>
        <dbReference type="ARBA" id="ARBA00004544"/>
    </source>
</evidence>
<feature type="region of interest" description="Disordered" evidence="12">
    <location>
        <begin position="732"/>
        <end position="798"/>
    </location>
</feature>
<dbReference type="PANTHER" id="PTHR23166">
    <property type="entry name" value="FILAMIN/GPBP-INTERACTING PROTEIN"/>
    <property type="match status" value="1"/>
</dbReference>
<feature type="compositionally biased region" description="Low complexity" evidence="12">
    <location>
        <begin position="21"/>
        <end position="40"/>
    </location>
</feature>
<feature type="region of interest" description="Disordered" evidence="12">
    <location>
        <begin position="612"/>
        <end position="691"/>
    </location>
</feature>
<feature type="coiled-coil region" evidence="11">
    <location>
        <begin position="229"/>
        <end position="259"/>
    </location>
</feature>